<evidence type="ECO:0000256" key="1">
    <source>
        <dbReference type="SAM" id="SignalP"/>
    </source>
</evidence>
<dbReference type="InterPro" id="IPR009094">
    <property type="entry name" value="DiS-bond_isomerase_DsbC/G_N_sf"/>
</dbReference>
<dbReference type="SUPFAM" id="SSF54423">
    <property type="entry name" value="DsbC/DsbG N-terminal domain-like"/>
    <property type="match status" value="1"/>
</dbReference>
<gene>
    <name evidence="2" type="ORF">AD934_09495</name>
</gene>
<comment type="caution">
    <text evidence="2">The sequence shown here is derived from an EMBL/GenBank/DDBJ whole genome shotgun (WGS) entry which is preliminary data.</text>
</comment>
<dbReference type="RefSeq" id="WP_062501843.1">
    <property type="nucleotide sequence ID" value="NZ_LHZG01000172.1"/>
</dbReference>
<dbReference type="PATRIC" id="fig|442.8.peg.1100"/>
<evidence type="ECO:0000313" key="2">
    <source>
        <dbReference type="EMBL" id="KXV18157.1"/>
    </source>
</evidence>
<evidence type="ECO:0000313" key="3">
    <source>
        <dbReference type="Proteomes" id="UP000075655"/>
    </source>
</evidence>
<dbReference type="SUPFAM" id="SSF52833">
    <property type="entry name" value="Thioredoxin-like"/>
    <property type="match status" value="1"/>
</dbReference>
<dbReference type="InterPro" id="IPR051470">
    <property type="entry name" value="Thiol:disulfide_interchange"/>
</dbReference>
<name>A0A149RUT9_GLUOY</name>
<dbReference type="PANTHER" id="PTHR35272:SF3">
    <property type="entry name" value="THIOL:DISULFIDE INTERCHANGE PROTEIN DSBC"/>
    <property type="match status" value="1"/>
</dbReference>
<dbReference type="Gene3D" id="3.40.30.10">
    <property type="entry name" value="Glutaredoxin"/>
    <property type="match status" value="1"/>
</dbReference>
<protein>
    <submittedName>
        <fullName evidence="2">Thiol:disulfide interchange protein</fullName>
    </submittedName>
</protein>
<accession>A0A149RUT9</accession>
<dbReference type="PANTHER" id="PTHR35272">
    <property type="entry name" value="THIOL:DISULFIDE INTERCHANGE PROTEIN DSBC-RELATED"/>
    <property type="match status" value="1"/>
</dbReference>
<proteinExistence type="predicted"/>
<keyword evidence="1" id="KW-0732">Signal</keyword>
<dbReference type="Proteomes" id="UP000075655">
    <property type="component" value="Unassembled WGS sequence"/>
</dbReference>
<feature type="signal peptide" evidence="1">
    <location>
        <begin position="1"/>
        <end position="21"/>
    </location>
</feature>
<dbReference type="Gene3D" id="3.10.450.70">
    <property type="entry name" value="Disulphide bond isomerase, DsbC/G, N-terminal"/>
    <property type="match status" value="1"/>
</dbReference>
<dbReference type="InterPro" id="IPR036249">
    <property type="entry name" value="Thioredoxin-like_sf"/>
</dbReference>
<organism evidence="2 3">
    <name type="scientific">Gluconobacter oxydans</name>
    <name type="common">Gluconobacter suboxydans</name>
    <dbReference type="NCBI Taxonomy" id="442"/>
    <lineage>
        <taxon>Bacteria</taxon>
        <taxon>Pseudomonadati</taxon>
        <taxon>Pseudomonadota</taxon>
        <taxon>Alphaproteobacteria</taxon>
        <taxon>Acetobacterales</taxon>
        <taxon>Acetobacteraceae</taxon>
        <taxon>Gluconobacter</taxon>
    </lineage>
</organism>
<dbReference type="GO" id="GO:0042597">
    <property type="term" value="C:periplasmic space"/>
    <property type="evidence" value="ECO:0007669"/>
    <property type="project" value="InterPro"/>
</dbReference>
<dbReference type="EMBL" id="LHZG01000172">
    <property type="protein sequence ID" value="KXV18157.1"/>
    <property type="molecule type" value="Genomic_DNA"/>
</dbReference>
<feature type="chain" id="PRO_5007553915" evidence="1">
    <location>
        <begin position="22"/>
        <end position="337"/>
    </location>
</feature>
<reference evidence="2 3" key="1">
    <citation type="submission" date="2015-06" db="EMBL/GenBank/DDBJ databases">
        <title>Improved classification and identification of acetic acid bacteria using matrix-assisted laser desorption/ionization time-of-flight mass spectrometry; Gluconobacter nephelii and Gluconobacter uchimurae are later heterotypic synonyms of Gluconobacter japonicus and Gluconobacter oxydans, respectively.</title>
        <authorList>
            <person name="Li L."/>
            <person name="Cleenwerck I."/>
            <person name="De Vuyst L."/>
            <person name="Vandamme P."/>
        </authorList>
    </citation>
    <scope>NUCLEOTIDE SEQUENCE [LARGE SCALE GENOMIC DNA]</scope>
    <source>
        <strain evidence="2 3">LMG 1676</strain>
    </source>
</reference>
<dbReference type="AlphaFoldDB" id="A0A149RUT9"/>
<sequence>MRSRTSLYLAGSLFLAAPAMAQTQCAVPSPPVQTSAPQKAASLGPQPTDAIQRLVQAGSEILWAEPQHGLQTGVAHGDNQLLVFFTPENHSFIIGGTLIPVPYDRLHELMGKRATDLEVWRGTRGMFVRNGDRFQVVYATPDGQAAIAGTIWDTAGKNVTRQQIRYIPGAVPTVRIDVQGGGKASAGSLSEQIYAGVIGQKGAPEVIMFIDPRCTFSIRAMQLLQPAIDSGKLRLRVVPLSLLDYEDGGASTRYAKAMTSLPADASMVQAWTSGGLANVLDHPSPEAQSRLDANMAAAKAVSLTGTPTFFWKHHDGSLGRLDGVPPDLNKFLMDVSQ</sequence>